<dbReference type="GO" id="GO:0016740">
    <property type="term" value="F:transferase activity"/>
    <property type="evidence" value="ECO:0007669"/>
    <property type="project" value="UniProtKB-KW"/>
</dbReference>
<dbReference type="AlphaFoldDB" id="A0A4D7K2H5"/>
<dbReference type="RefSeq" id="WP_137089176.1">
    <property type="nucleotide sequence ID" value="NZ_CP028923.1"/>
</dbReference>
<dbReference type="PANTHER" id="PTHR43130">
    <property type="entry name" value="ARAC-FAMILY TRANSCRIPTIONAL REGULATOR"/>
    <property type="match status" value="1"/>
</dbReference>
<evidence type="ECO:0000313" key="2">
    <source>
        <dbReference type="EMBL" id="QCK13578.1"/>
    </source>
</evidence>
<gene>
    <name evidence="2" type="ORF">DCC35_01820</name>
</gene>
<proteinExistence type="predicted"/>
<dbReference type="Gene3D" id="3.40.50.880">
    <property type="match status" value="1"/>
</dbReference>
<organism evidence="2 3">
    <name type="scientific">Mangrovivirga cuniculi</name>
    <dbReference type="NCBI Taxonomy" id="2715131"/>
    <lineage>
        <taxon>Bacteria</taxon>
        <taxon>Pseudomonadati</taxon>
        <taxon>Bacteroidota</taxon>
        <taxon>Cytophagia</taxon>
        <taxon>Cytophagales</taxon>
        <taxon>Mangrovivirgaceae</taxon>
        <taxon>Mangrovivirga</taxon>
    </lineage>
</organism>
<keyword evidence="2" id="KW-0808">Transferase</keyword>
<dbReference type="InterPro" id="IPR052158">
    <property type="entry name" value="INH-QAR"/>
</dbReference>
<keyword evidence="2" id="KW-0315">Glutamine amidotransferase</keyword>
<name>A0A4D7K2H5_9BACT</name>
<dbReference type="OrthoDB" id="6382410at2"/>
<sequence>MKNLASLLIALILFSCGNSDSSSGSSNKLESADISKDTLYVEIFLSDKTFNTELIAPMDIFQHTIYHTNPVMKVTVVGEKEGTLETFEGLKIIPDKYFGNNTDKPDILVIPSSSNHLNENSASKEVLNYLKRQSESADYTLTLCDGAFLAAEAGVLDGKTVTTFPSDINLFRKRYPSISCLDSVSFVHDGNLITSVGGIKSYEAALYLCDILYGKEKTMNIAEGLVINWDKSSIPYERVKDTVSVSK</sequence>
<dbReference type="EMBL" id="CP028923">
    <property type="protein sequence ID" value="QCK13578.1"/>
    <property type="molecule type" value="Genomic_DNA"/>
</dbReference>
<dbReference type="InterPro" id="IPR029062">
    <property type="entry name" value="Class_I_gatase-like"/>
</dbReference>
<evidence type="ECO:0000313" key="3">
    <source>
        <dbReference type="Proteomes" id="UP000298616"/>
    </source>
</evidence>
<dbReference type="KEGG" id="fpf:DCC35_01820"/>
<dbReference type="SUPFAM" id="SSF52317">
    <property type="entry name" value="Class I glutamine amidotransferase-like"/>
    <property type="match status" value="1"/>
</dbReference>
<dbReference type="Pfam" id="PF01965">
    <property type="entry name" value="DJ-1_PfpI"/>
    <property type="match status" value="1"/>
</dbReference>
<evidence type="ECO:0000259" key="1">
    <source>
        <dbReference type="Pfam" id="PF01965"/>
    </source>
</evidence>
<keyword evidence="3" id="KW-1185">Reference proteome</keyword>
<dbReference type="PROSITE" id="PS51257">
    <property type="entry name" value="PROKAR_LIPOPROTEIN"/>
    <property type="match status" value="1"/>
</dbReference>
<dbReference type="InterPro" id="IPR002818">
    <property type="entry name" value="DJ-1/PfpI"/>
</dbReference>
<accession>A0A4D7K2H5</accession>
<dbReference type="PANTHER" id="PTHR43130:SF3">
    <property type="entry name" value="HTH-TYPE TRANSCRIPTIONAL REGULATOR RV1931C"/>
    <property type="match status" value="1"/>
</dbReference>
<reference evidence="2 3" key="1">
    <citation type="submission" date="2018-04" db="EMBL/GenBank/DDBJ databases">
        <title>Complete genome uncultured novel isolate.</title>
        <authorList>
            <person name="Merlino G."/>
        </authorList>
    </citation>
    <scope>NUCLEOTIDE SEQUENCE [LARGE SCALE GENOMIC DNA]</scope>
    <source>
        <strain evidence="3">R1DC9</strain>
    </source>
</reference>
<protein>
    <submittedName>
        <fullName evidence="2">Glutamine amidotransferase</fullName>
    </submittedName>
</protein>
<feature type="domain" description="DJ-1/PfpI" evidence="1">
    <location>
        <begin position="42"/>
        <end position="203"/>
    </location>
</feature>
<dbReference type="Proteomes" id="UP000298616">
    <property type="component" value="Chromosome"/>
</dbReference>